<dbReference type="STRING" id="336292.SAMN05660710_01504"/>
<dbReference type="EMBL" id="FMVT01000004">
    <property type="protein sequence ID" value="SCY41115.1"/>
    <property type="molecule type" value="Genomic_DNA"/>
</dbReference>
<reference evidence="4 5" key="1">
    <citation type="submission" date="2016-10" db="EMBL/GenBank/DDBJ databases">
        <authorList>
            <person name="de Groot N.N."/>
        </authorList>
    </citation>
    <scope>NUCLEOTIDE SEQUENCE [LARGE SCALE GENOMIC DNA]</scope>
    <source>
        <strain evidence="4 5">CGMCC 1.8925</strain>
    </source>
</reference>
<dbReference type="RefSeq" id="WP_090741878.1">
    <property type="nucleotide sequence ID" value="NZ_FMVT01000004.1"/>
</dbReference>
<evidence type="ECO:0000259" key="3">
    <source>
        <dbReference type="Pfam" id="PF01370"/>
    </source>
</evidence>
<feature type="domain" description="NAD-dependent epimerase/dehydratase" evidence="3">
    <location>
        <begin position="320"/>
        <end position="580"/>
    </location>
</feature>
<dbReference type="Proteomes" id="UP000199502">
    <property type="component" value="Unassembled WGS sequence"/>
</dbReference>
<organism evidence="4 5">
    <name type="scientific">Paracoccus tibetensis</name>
    <dbReference type="NCBI Taxonomy" id="336292"/>
    <lineage>
        <taxon>Bacteria</taxon>
        <taxon>Pseudomonadati</taxon>
        <taxon>Pseudomonadota</taxon>
        <taxon>Alphaproteobacteria</taxon>
        <taxon>Rhodobacterales</taxon>
        <taxon>Paracoccaceae</taxon>
        <taxon>Paracoccus</taxon>
    </lineage>
</organism>
<dbReference type="AlphaFoldDB" id="A0A1G5FPA2"/>
<dbReference type="Pfam" id="PF01370">
    <property type="entry name" value="Epimerase"/>
    <property type="match status" value="1"/>
</dbReference>
<proteinExistence type="inferred from homology"/>
<comment type="pathway">
    <text evidence="1">Bacterial outer membrane biogenesis; LPS O-antigen biosynthesis.</text>
</comment>
<dbReference type="InterPro" id="IPR017853">
    <property type="entry name" value="GH"/>
</dbReference>
<gene>
    <name evidence="4" type="ORF">SAMN05660710_01504</name>
</gene>
<name>A0A1G5FPA2_9RHOB</name>
<dbReference type="SUPFAM" id="SSF51735">
    <property type="entry name" value="NAD(P)-binding Rossmann-fold domains"/>
    <property type="match status" value="1"/>
</dbReference>
<dbReference type="InterPro" id="IPR036291">
    <property type="entry name" value="NAD(P)-bd_dom_sf"/>
</dbReference>
<evidence type="ECO:0000313" key="4">
    <source>
        <dbReference type="EMBL" id="SCY41115.1"/>
    </source>
</evidence>
<dbReference type="PANTHER" id="PTHR43000">
    <property type="entry name" value="DTDP-D-GLUCOSE 4,6-DEHYDRATASE-RELATED"/>
    <property type="match status" value="1"/>
</dbReference>
<dbReference type="Gene3D" id="3.40.50.720">
    <property type="entry name" value="NAD(P)-binding Rossmann-like Domain"/>
    <property type="match status" value="1"/>
</dbReference>
<evidence type="ECO:0000313" key="5">
    <source>
        <dbReference type="Proteomes" id="UP000199502"/>
    </source>
</evidence>
<dbReference type="SUPFAM" id="SSF51445">
    <property type="entry name" value="(Trans)glycosidases"/>
    <property type="match status" value="1"/>
</dbReference>
<keyword evidence="5" id="KW-1185">Reference proteome</keyword>
<evidence type="ECO:0000256" key="1">
    <source>
        <dbReference type="ARBA" id="ARBA00005125"/>
    </source>
</evidence>
<protein>
    <submittedName>
        <fullName evidence="4">CDP-paratose 2-epimerase</fullName>
    </submittedName>
</protein>
<evidence type="ECO:0000256" key="2">
    <source>
        <dbReference type="ARBA" id="ARBA00007637"/>
    </source>
</evidence>
<dbReference type="OrthoDB" id="9801785at2"/>
<comment type="similarity">
    <text evidence="2">Belongs to the NAD(P)-dependent epimerase/dehydratase family.</text>
</comment>
<dbReference type="Gene3D" id="3.20.20.80">
    <property type="entry name" value="Glycosidases"/>
    <property type="match status" value="1"/>
</dbReference>
<accession>A0A1G5FPA2</accession>
<sequence length="664" mass="73598">MSRGFGFVEWFRPGDHDRVEALLPGLVASGATHLRTHVSWAEYHATGGQEWFDWLLPRLARDLELLPCVHYTPPSLSRTGRSSGAPKVLKDYADFLDILLTRHGQHFTHVELWNEPNNLLDWDWREDPEFDLFCEMVGGAAYWVQKRGWKTVLGGPAPFDPYWLNLMGERGVLGVSDVVGFHGFPGTWDSEAASWQGWDMHLGEMRRILDRHNAKARIWITETGYSTWRRDEMEQARRFVHSLQAPADRVYWYAWSDVPAHVAVQEGLWFDPRHYHLGAVTEDGQPKLLGRVLAEGGVERLRELTALAAPARIGTEISTLITGGAGFIGANLADALMSEGQQVTVLDNLSRPGVERNLRWLAGRHGDKLRAIPADLRDPTALKGAVAGAEAVFHLAAQTAVTTSLTAPVEDFEVNARGTLDLLEAVRATGRKLPVIFASTNKVYGALADLQVAETDTRCGPTDNLIAAHGVDETRPLDFCTPYGCSKGVADQYVLDYAKSYGIPAAVLRMSCIYGPRQFGTEDQGWVAHFLIRALEGRPVTVFGTGRQVRDVLHVHDAVAAYRALLGRIDTLSGRAFNLGGGPDNSVSLGEVLDEIWDITGKPVQIDRSDWRQGDQPWFVADTRALEAATGWKASIGWRAGLRDLAEWLAAERNLPLRAQRKLA</sequence>
<dbReference type="InterPro" id="IPR001509">
    <property type="entry name" value="Epimerase_deHydtase"/>
</dbReference>